<evidence type="ECO:0000313" key="3">
    <source>
        <dbReference type="EMBL" id="KAK7439868.1"/>
    </source>
</evidence>
<organism evidence="3 4">
    <name type="scientific">Marasmiellus scandens</name>
    <dbReference type="NCBI Taxonomy" id="2682957"/>
    <lineage>
        <taxon>Eukaryota</taxon>
        <taxon>Fungi</taxon>
        <taxon>Dikarya</taxon>
        <taxon>Basidiomycota</taxon>
        <taxon>Agaricomycotina</taxon>
        <taxon>Agaricomycetes</taxon>
        <taxon>Agaricomycetidae</taxon>
        <taxon>Agaricales</taxon>
        <taxon>Marasmiineae</taxon>
        <taxon>Omphalotaceae</taxon>
        <taxon>Marasmiellus</taxon>
    </lineage>
</organism>
<feature type="chain" id="PRO_5046184251" evidence="2">
    <location>
        <begin position="22"/>
        <end position="499"/>
    </location>
</feature>
<keyword evidence="4" id="KW-1185">Reference proteome</keyword>
<accession>A0ABR1IWM5</accession>
<dbReference type="Proteomes" id="UP001498398">
    <property type="component" value="Unassembled WGS sequence"/>
</dbReference>
<feature type="compositionally biased region" description="Acidic residues" evidence="1">
    <location>
        <begin position="249"/>
        <end position="278"/>
    </location>
</feature>
<feature type="compositionally biased region" description="Low complexity" evidence="1">
    <location>
        <begin position="178"/>
        <end position="188"/>
    </location>
</feature>
<gene>
    <name evidence="3" type="ORF">VKT23_017438</name>
</gene>
<feature type="compositionally biased region" description="Low complexity" evidence="1">
    <location>
        <begin position="95"/>
        <end position="143"/>
    </location>
</feature>
<feature type="signal peptide" evidence="2">
    <location>
        <begin position="1"/>
        <end position="21"/>
    </location>
</feature>
<evidence type="ECO:0000256" key="1">
    <source>
        <dbReference type="SAM" id="MobiDB-lite"/>
    </source>
</evidence>
<proteinExistence type="predicted"/>
<protein>
    <submittedName>
        <fullName evidence="3">Uncharacterized protein</fullName>
    </submittedName>
</protein>
<sequence>MYHRLFHAVLVALCISSFSLSAPNPGLLPKKSKPTRSISTKSTSHSTASHATSTPTSSLHTTKSSGTKSTSQTSTSKTRSNSNSDSITKTNSVMTSPSHSTTSTPNVNKGTNTATTGTHTTSSADSKSSCPARSSSSSSQPSKNLGGKLSPRDGTKICDVSVRKKAECKNSLKFNRQSGPSSESKSSSTPNAGPQSQPVNPSGKGGKSQNRRSDHIYDSIDNSTTPEAKLVSRSDDESDSDSSGLSEPPESDIDDSQSESEDSDNDHDDNFEPDSSQDSEDHNVLEPYECEHTIELQFAKAVIEKAGVCDLLDKLNIDTGGKQQYIQTLIDDKLLYSQKNLYDVVKSVNGEKRALTARFIKNMDSKTIPLIRDKSDDPDKLSLWISVKMYITFSRVATNVKSLLAPLDNAIEKLVQDAGGCPGPKAKSSDIAKAKKFKMPQQYKMETLWERYVGFIERQADQASSPSSKSDSGGGSKKVQDSSTSDDGSGSKRVKTGSS</sequence>
<reference evidence="3 4" key="1">
    <citation type="submission" date="2024-01" db="EMBL/GenBank/DDBJ databases">
        <title>A draft genome for the cacao thread blight pathogen Marasmiellus scandens.</title>
        <authorList>
            <person name="Baruah I.K."/>
            <person name="Leung J."/>
            <person name="Bukari Y."/>
            <person name="Amoako-Attah I."/>
            <person name="Meinhardt L.W."/>
            <person name="Bailey B.A."/>
            <person name="Cohen S.P."/>
        </authorList>
    </citation>
    <scope>NUCLEOTIDE SEQUENCE [LARGE SCALE GENOMIC DNA]</scope>
    <source>
        <strain evidence="3 4">GH-19</strain>
    </source>
</reference>
<feature type="compositionally biased region" description="Low complexity" evidence="1">
    <location>
        <begin position="461"/>
        <end position="471"/>
    </location>
</feature>
<name>A0ABR1IWM5_9AGAR</name>
<feature type="region of interest" description="Disordered" evidence="1">
    <location>
        <begin position="459"/>
        <end position="499"/>
    </location>
</feature>
<feature type="region of interest" description="Disordered" evidence="1">
    <location>
        <begin position="23"/>
        <end position="281"/>
    </location>
</feature>
<dbReference type="EMBL" id="JBANRG010000071">
    <property type="protein sequence ID" value="KAK7439868.1"/>
    <property type="molecule type" value="Genomic_DNA"/>
</dbReference>
<feature type="compositionally biased region" description="Polar residues" evidence="1">
    <location>
        <begin position="189"/>
        <end position="200"/>
    </location>
</feature>
<evidence type="ECO:0000256" key="2">
    <source>
        <dbReference type="SAM" id="SignalP"/>
    </source>
</evidence>
<evidence type="ECO:0000313" key="4">
    <source>
        <dbReference type="Proteomes" id="UP001498398"/>
    </source>
</evidence>
<comment type="caution">
    <text evidence="3">The sequence shown here is derived from an EMBL/GenBank/DDBJ whole genome shotgun (WGS) entry which is preliminary data.</text>
</comment>
<feature type="compositionally biased region" description="Basic and acidic residues" evidence="1">
    <location>
        <begin position="150"/>
        <end position="170"/>
    </location>
</feature>
<keyword evidence="2" id="KW-0732">Signal</keyword>
<feature type="compositionally biased region" description="Low complexity" evidence="1">
    <location>
        <begin position="35"/>
        <end position="86"/>
    </location>
</feature>